<dbReference type="EC" id="6.3.2.5" evidence="3"/>
<dbReference type="InterPro" id="IPR003382">
    <property type="entry name" value="Flavoprotein"/>
</dbReference>
<comment type="similarity">
    <text evidence="3">In the N-terminal section; belongs to the HFCD (homo-oligomeric flavin containing Cys decarboxylase) superfamily.</text>
</comment>
<dbReference type="InterPro" id="IPR036551">
    <property type="entry name" value="Flavin_trans-like"/>
</dbReference>
<dbReference type="GO" id="GO:0071513">
    <property type="term" value="C:phosphopantothenoylcysteine decarboxylase complex"/>
    <property type="evidence" value="ECO:0007669"/>
    <property type="project" value="TreeGrafter"/>
</dbReference>
<dbReference type="STRING" id="648757.Rvan_2287"/>
<comment type="catalytic activity">
    <reaction evidence="3">
        <text>N-[(R)-4-phosphopantothenoyl]-L-cysteine + H(+) = (R)-4'-phosphopantetheine + CO2</text>
        <dbReference type="Rhea" id="RHEA:16793"/>
        <dbReference type="ChEBI" id="CHEBI:15378"/>
        <dbReference type="ChEBI" id="CHEBI:16526"/>
        <dbReference type="ChEBI" id="CHEBI:59458"/>
        <dbReference type="ChEBI" id="CHEBI:61723"/>
        <dbReference type="EC" id="4.1.1.36"/>
    </reaction>
</comment>
<keyword evidence="3" id="KW-0460">Magnesium</keyword>
<dbReference type="Gene3D" id="3.40.50.10300">
    <property type="entry name" value="CoaB-like"/>
    <property type="match status" value="1"/>
</dbReference>
<comment type="caution">
    <text evidence="3">Lacks conserved residue(s) required for the propagation of feature annotation.</text>
</comment>
<evidence type="ECO:0000259" key="5">
    <source>
        <dbReference type="Pfam" id="PF02441"/>
    </source>
</evidence>
<evidence type="ECO:0000313" key="8">
    <source>
        <dbReference type="Proteomes" id="UP000001399"/>
    </source>
</evidence>
<proteinExistence type="inferred from homology"/>
<keyword evidence="8" id="KW-1185">Reference proteome</keyword>
<dbReference type="PANTHER" id="PTHR14359">
    <property type="entry name" value="HOMO-OLIGOMERIC FLAVIN CONTAINING CYS DECARBOXYLASE FAMILY"/>
    <property type="match status" value="1"/>
</dbReference>
<comment type="cofactor">
    <cofactor evidence="3">
        <name>Mg(2+)</name>
        <dbReference type="ChEBI" id="CHEBI:18420"/>
    </cofactor>
</comment>
<keyword evidence="2 3" id="KW-0456">Lyase</keyword>
<keyword evidence="3 7" id="KW-0436">Ligase</keyword>
<feature type="domain" description="Flavoprotein" evidence="5">
    <location>
        <begin position="4"/>
        <end position="173"/>
    </location>
</feature>
<name>E3I3U8_RHOVT</name>
<accession>E3I3U8</accession>
<dbReference type="GO" id="GO:0015941">
    <property type="term" value="P:pantothenate catabolic process"/>
    <property type="evidence" value="ECO:0007669"/>
    <property type="project" value="InterPro"/>
</dbReference>
<protein>
    <recommendedName>
        <fullName evidence="3">Coenzyme A biosynthesis bifunctional protein CoaBC</fullName>
    </recommendedName>
    <alternativeName>
        <fullName evidence="3">DNA/pantothenate metabolism flavoprotein</fullName>
    </alternativeName>
    <alternativeName>
        <fullName evidence="3">Phosphopantothenoylcysteine synthetase/decarboxylase</fullName>
        <shortName evidence="3">PPCS-PPCDC</shortName>
    </alternativeName>
    <domain>
        <recommendedName>
            <fullName evidence="3">Phosphopantothenoylcysteine decarboxylase</fullName>
            <shortName evidence="3">PPC decarboxylase</shortName>
            <shortName evidence="3">PPC-DC</shortName>
            <ecNumber evidence="3">4.1.1.36</ecNumber>
        </recommendedName>
        <alternativeName>
            <fullName evidence="3">CoaC</fullName>
        </alternativeName>
    </domain>
    <domain>
        <recommendedName>
            <fullName evidence="3">Phosphopantothenate--cysteine ligase</fullName>
            <ecNumber evidence="3">6.3.2.5</ecNumber>
        </recommendedName>
        <alternativeName>
            <fullName evidence="3">CoaB</fullName>
        </alternativeName>
        <alternativeName>
            <fullName evidence="3">Phosphopantothenoylcysteine synthetase</fullName>
            <shortName evidence="3">PPC synthetase</shortName>
            <shortName evidence="3">PPC-S</shortName>
        </alternativeName>
    </domain>
</protein>
<dbReference type="HOGENOM" id="CLU_033319_0_1_5"/>
<feature type="region of interest" description="Phosphopantothenoylcysteine decarboxylase" evidence="3">
    <location>
        <begin position="1"/>
        <end position="218"/>
    </location>
</feature>
<organism evidence="7 8">
    <name type="scientific">Rhodomicrobium vannielii (strain ATCC 17100 / DSM 162 / LMG 4299 / NCIMB 10020 / ATH 3.1.1)</name>
    <dbReference type="NCBI Taxonomy" id="648757"/>
    <lineage>
        <taxon>Bacteria</taxon>
        <taxon>Pseudomonadati</taxon>
        <taxon>Pseudomonadota</taxon>
        <taxon>Alphaproteobacteria</taxon>
        <taxon>Hyphomicrobiales</taxon>
        <taxon>Hyphomicrobiaceae</taxon>
        <taxon>Rhodomicrobium</taxon>
    </lineage>
</organism>
<feature type="binding site" evidence="3">
    <location>
        <position position="367"/>
    </location>
    <ligand>
        <name>CTP</name>
        <dbReference type="ChEBI" id="CHEBI:37563"/>
    </ligand>
</feature>
<feature type="region of interest" description="Phosphopantothenate--cysteine ligase" evidence="3">
    <location>
        <begin position="219"/>
        <end position="440"/>
    </location>
</feature>
<feature type="binding site" evidence="3">
    <location>
        <position position="306"/>
    </location>
    <ligand>
        <name>CTP</name>
        <dbReference type="ChEBI" id="CHEBI:37563"/>
    </ligand>
</feature>
<dbReference type="Pfam" id="PF02441">
    <property type="entry name" value="Flavoprotein"/>
    <property type="match status" value="1"/>
</dbReference>
<dbReference type="Proteomes" id="UP000001399">
    <property type="component" value="Chromosome"/>
</dbReference>
<keyword evidence="1 3" id="KW-0210">Decarboxylase</keyword>
<evidence type="ECO:0000313" key="7">
    <source>
        <dbReference type="EMBL" id="ADP71511.1"/>
    </source>
</evidence>
<dbReference type="SUPFAM" id="SSF102645">
    <property type="entry name" value="CoaB-like"/>
    <property type="match status" value="1"/>
</dbReference>
<dbReference type="UniPathway" id="UPA00241">
    <property type="reaction ID" value="UER00353"/>
</dbReference>
<comment type="similarity">
    <text evidence="3">In the C-terminal section; belongs to the PPC synthetase family.</text>
</comment>
<evidence type="ECO:0000256" key="4">
    <source>
        <dbReference type="SAM" id="MobiDB-lite"/>
    </source>
</evidence>
<dbReference type="AlphaFoldDB" id="E3I3U8"/>
<gene>
    <name evidence="3" type="primary">coaBC</name>
    <name evidence="7" type="ordered locus">Rvan_2287</name>
</gene>
<feature type="active site" description="Proton donor" evidence="3">
    <location>
        <position position="156"/>
    </location>
</feature>
<dbReference type="Pfam" id="PF04127">
    <property type="entry name" value="DFP"/>
    <property type="match status" value="1"/>
</dbReference>
<dbReference type="SUPFAM" id="SSF52507">
    <property type="entry name" value="Homo-oligomeric flavin-containing Cys decarboxylases, HFCD"/>
    <property type="match status" value="1"/>
</dbReference>
<feature type="binding site" evidence="3">
    <location>
        <begin position="333"/>
        <end position="336"/>
    </location>
    <ligand>
        <name>CTP</name>
        <dbReference type="ChEBI" id="CHEBI:37563"/>
    </ligand>
</feature>
<keyword evidence="3" id="KW-0511">Multifunctional enzyme</keyword>
<dbReference type="GO" id="GO:0015937">
    <property type="term" value="P:coenzyme A biosynthetic process"/>
    <property type="evidence" value="ECO:0007669"/>
    <property type="project" value="UniProtKB-UniRule"/>
</dbReference>
<dbReference type="HAMAP" id="MF_02225">
    <property type="entry name" value="CoaBC"/>
    <property type="match status" value="1"/>
</dbReference>
<dbReference type="eggNOG" id="COG0452">
    <property type="taxonomic scope" value="Bacteria"/>
</dbReference>
<keyword evidence="3" id="KW-0479">Metal-binding</keyword>
<feature type="binding site" evidence="3">
    <location>
        <position position="371"/>
    </location>
    <ligand>
        <name>CTP</name>
        <dbReference type="ChEBI" id="CHEBI:37563"/>
    </ligand>
</feature>
<comment type="cofactor">
    <cofactor evidence="3">
        <name>FMN</name>
        <dbReference type="ChEBI" id="CHEBI:58210"/>
    </cofactor>
    <text evidence="3">Binds 1 FMN per subunit.</text>
</comment>
<dbReference type="GO" id="GO:0046872">
    <property type="term" value="F:metal ion binding"/>
    <property type="evidence" value="ECO:0007669"/>
    <property type="project" value="UniProtKB-KW"/>
</dbReference>
<comment type="catalytic activity">
    <reaction evidence="3">
        <text>(R)-4'-phosphopantothenate + L-cysteine + CTP = N-[(R)-4-phosphopantothenoyl]-L-cysteine + CMP + diphosphate + H(+)</text>
        <dbReference type="Rhea" id="RHEA:19397"/>
        <dbReference type="ChEBI" id="CHEBI:10986"/>
        <dbReference type="ChEBI" id="CHEBI:15378"/>
        <dbReference type="ChEBI" id="CHEBI:33019"/>
        <dbReference type="ChEBI" id="CHEBI:35235"/>
        <dbReference type="ChEBI" id="CHEBI:37563"/>
        <dbReference type="ChEBI" id="CHEBI:59458"/>
        <dbReference type="ChEBI" id="CHEBI:60377"/>
        <dbReference type="EC" id="6.3.2.5"/>
    </reaction>
</comment>
<comment type="function">
    <text evidence="3">Catalyzes two sequential steps in the biosynthesis of coenzyme A. In the first step cysteine is conjugated to 4'-phosphopantothenate to form 4-phosphopantothenoylcysteine. In the second step the latter compound is decarboxylated to form 4'-phosphopantotheine.</text>
</comment>
<evidence type="ECO:0000256" key="2">
    <source>
        <dbReference type="ARBA" id="ARBA00023239"/>
    </source>
</evidence>
<evidence type="ECO:0000259" key="6">
    <source>
        <dbReference type="Pfam" id="PF04127"/>
    </source>
</evidence>
<dbReference type="GO" id="GO:0004633">
    <property type="term" value="F:phosphopantothenoylcysteine decarboxylase activity"/>
    <property type="evidence" value="ECO:0007669"/>
    <property type="project" value="UniProtKB-UniRule"/>
</dbReference>
<feature type="binding site" evidence="3">
    <location>
        <position position="353"/>
    </location>
    <ligand>
        <name>CTP</name>
        <dbReference type="ChEBI" id="CHEBI:37563"/>
    </ligand>
</feature>
<comment type="pathway">
    <text evidence="3">Cofactor biosynthesis; coenzyme A biosynthesis; CoA from (R)-pantothenate: step 2/5.</text>
</comment>
<feature type="domain" description="DNA/pantothenate metabolism flavoprotein C-terminal" evidence="6">
    <location>
        <begin position="214"/>
        <end position="423"/>
    </location>
</feature>
<comment type="pathway">
    <text evidence="3">Cofactor biosynthesis; coenzyme A biosynthesis; CoA from (R)-pantothenate: step 3/5.</text>
</comment>
<dbReference type="InterPro" id="IPR007085">
    <property type="entry name" value="DNA/pantothenate-metab_flavo_C"/>
</dbReference>
<dbReference type="OrthoDB" id="9802554at2"/>
<dbReference type="EMBL" id="CP002292">
    <property type="protein sequence ID" value="ADP71511.1"/>
    <property type="molecule type" value="Genomic_DNA"/>
</dbReference>
<evidence type="ECO:0000256" key="1">
    <source>
        <dbReference type="ARBA" id="ARBA00022793"/>
    </source>
</evidence>
<dbReference type="Gene3D" id="3.40.50.1950">
    <property type="entry name" value="Flavin prenyltransferase-like"/>
    <property type="match status" value="1"/>
</dbReference>
<evidence type="ECO:0000256" key="3">
    <source>
        <dbReference type="HAMAP-Rule" id="MF_02225"/>
    </source>
</evidence>
<dbReference type="KEGG" id="rva:Rvan_2287"/>
<dbReference type="EC" id="4.1.1.36" evidence="3"/>
<dbReference type="PANTHER" id="PTHR14359:SF6">
    <property type="entry name" value="PHOSPHOPANTOTHENOYLCYSTEINE DECARBOXYLASE"/>
    <property type="match status" value="1"/>
</dbReference>
<dbReference type="InterPro" id="IPR035929">
    <property type="entry name" value="CoaB-like_sf"/>
</dbReference>
<sequence>MHGKSILLIIGGGIAAYKCLDFIRRARERGAKVRCVLTRAAQEFVTPLSVAVLSEEPAFTELFDLKNETEIGHIRLSREADLIIVAPATANLLAKMAHGIADDLASTVILAGDKPVLAAPAMNWRMWTHPATRRNLAQLAVDGVRFVGPNEGGMACGEWGVGRMAEVDEIISAASAILREDAAARPAHQSGPTLRSKCTGDTAPQDGASSSGALTGRHVLVTAGPTYEPLDPVRFIGNRSSGKQGYAIAAAAARLGARVTLVAGPTALPDPKGVATVHVETARDMFDAVDAALPADIAVFAAAVADWRAAAVEAEKIKKGEDGPPQLRLVENPDILKTVASRGAGRPPLVIGFAAETGNAVALGSKKLASKGADWIVANDVSPERGIFGGDHNEVHVIRRDGVESWPSLSKDDVALRLMRAAAEHVSTSQRNASQREGNL</sequence>
<keyword evidence="3" id="KW-0285">Flavoprotein</keyword>
<keyword evidence="3" id="KW-0288">FMN</keyword>
<feature type="binding site" evidence="3">
    <location>
        <position position="316"/>
    </location>
    <ligand>
        <name>CTP</name>
        <dbReference type="ChEBI" id="CHEBI:37563"/>
    </ligand>
</feature>
<dbReference type="RefSeq" id="WP_013419893.1">
    <property type="nucleotide sequence ID" value="NC_014664.1"/>
</dbReference>
<dbReference type="GO" id="GO:0010181">
    <property type="term" value="F:FMN binding"/>
    <property type="evidence" value="ECO:0007669"/>
    <property type="project" value="UniProtKB-UniRule"/>
</dbReference>
<feature type="region of interest" description="Disordered" evidence="4">
    <location>
        <begin position="182"/>
        <end position="215"/>
    </location>
</feature>
<reference evidence="8" key="1">
    <citation type="journal article" date="2011" name="J. Bacteriol.">
        <title>Genome sequences of eight morphologically diverse alphaproteobacteria.</title>
        <authorList>
            <consortium name="US DOE Joint Genome Institute"/>
            <person name="Brown P.J."/>
            <person name="Kysela D.T."/>
            <person name="Buechlein A."/>
            <person name="Hemmerich C."/>
            <person name="Brun Y.V."/>
        </authorList>
    </citation>
    <scope>NUCLEOTIDE SEQUENCE [LARGE SCALE GENOMIC DNA]</scope>
    <source>
        <strain evidence="8">ATCC 17100 / ATH 3.1.1 / DSM 162 / LMG 4299</strain>
    </source>
</reference>
<dbReference type="GO" id="GO:0004632">
    <property type="term" value="F:phosphopantothenate--cysteine ligase activity"/>
    <property type="evidence" value="ECO:0007669"/>
    <property type="project" value="UniProtKB-UniRule"/>
</dbReference>
<dbReference type="InterPro" id="IPR005252">
    <property type="entry name" value="CoaBC"/>
</dbReference>